<evidence type="ECO:0000256" key="10">
    <source>
        <dbReference type="ARBA" id="ARBA00022801"/>
    </source>
</evidence>
<accession>A0A6G1QGZ9</accession>
<evidence type="ECO:0000256" key="16">
    <source>
        <dbReference type="ARBA" id="ARBA00041918"/>
    </source>
</evidence>
<keyword evidence="6" id="KW-0053">Apoptosis</keyword>
<keyword evidence="5" id="KW-0217">Developmental protein</keyword>
<keyword evidence="12" id="KW-0325">Glycoprotein</keyword>
<evidence type="ECO:0000256" key="3">
    <source>
        <dbReference type="ARBA" id="ARBA00007527"/>
    </source>
</evidence>
<organism evidence="20 21">
    <name type="scientific">Channa argus</name>
    <name type="common">Northern snakehead</name>
    <name type="synonym">Ophicephalus argus</name>
    <dbReference type="NCBI Taxonomy" id="215402"/>
    <lineage>
        <taxon>Eukaryota</taxon>
        <taxon>Metazoa</taxon>
        <taxon>Chordata</taxon>
        <taxon>Craniata</taxon>
        <taxon>Vertebrata</taxon>
        <taxon>Euteleostomi</taxon>
        <taxon>Actinopterygii</taxon>
        <taxon>Neopterygii</taxon>
        <taxon>Teleostei</taxon>
        <taxon>Neoteleostei</taxon>
        <taxon>Acanthomorphata</taxon>
        <taxon>Anabantaria</taxon>
        <taxon>Anabantiformes</taxon>
        <taxon>Channoidei</taxon>
        <taxon>Channidae</taxon>
        <taxon>Channa</taxon>
    </lineage>
</organism>
<keyword evidence="8 19" id="KW-0732">Signal</keyword>
<reference evidence="20 21" key="1">
    <citation type="submission" date="2019-02" db="EMBL/GenBank/DDBJ databases">
        <title>Opniocepnalus argus genome.</title>
        <authorList>
            <person name="Zhou C."/>
            <person name="Xiao S."/>
        </authorList>
    </citation>
    <scope>NUCLEOTIDE SEQUENCE [LARGE SCALE GENOMIC DNA]</scope>
    <source>
        <strain evidence="20">OARG1902GOOAL</strain>
        <tissue evidence="20">Muscle</tissue>
    </source>
</reference>
<evidence type="ECO:0000313" key="21">
    <source>
        <dbReference type="Proteomes" id="UP000503349"/>
    </source>
</evidence>
<dbReference type="AlphaFoldDB" id="A0A6G1QGZ9"/>
<evidence type="ECO:0000256" key="7">
    <source>
        <dbReference type="ARBA" id="ARBA00022722"/>
    </source>
</evidence>
<feature type="signal peptide" evidence="19">
    <location>
        <begin position="1"/>
        <end position="17"/>
    </location>
</feature>
<reference evidence="21" key="2">
    <citation type="submission" date="2019-02" db="EMBL/GenBank/DDBJ databases">
        <title>Opniocepnalus argus Var Kimnra genome.</title>
        <authorList>
            <person name="Zhou C."/>
            <person name="Xiao S."/>
        </authorList>
    </citation>
    <scope>NUCLEOTIDE SEQUENCE [LARGE SCALE GENOMIC DNA]</scope>
</reference>
<evidence type="ECO:0000256" key="2">
    <source>
        <dbReference type="ARBA" id="ARBA00004371"/>
    </source>
</evidence>
<sequence length="380" mass="42600">MWRLVLTVSLLCCSSEASVTCKDENDGEVDWFILYKAPKNVKYQNKVTTGLEFIFISPQGSTITAARNQKPIDDPNGILANTLRPLFNVGNNKPPDFGFISYSDQPPDHHAGHTYGHSKGVVMLDQSSGVWLLHSTPRFPYRRDKNFWPSGGSRNAQTFICVTFPYDQFEKIGKHLQYIRAYAFEHHIPTGFHDELQKVKDQVDPVPPSSVFQDLQSKKGQMFHSISKQLLKVNNPPAKKQRIDPSLLSANTVGDADLYVAILKKADSPVKVQSWGCQRGRVKNSWTIDGKTLENTECLKTDFGNWKPSKDHSKWCVTTDQNKPFTCIADVNRSESQFERPGGALCIKNEEITNILKGMIGTVADCNADSDCDPNIDSDD</sequence>
<dbReference type="EMBL" id="CM015728">
    <property type="protein sequence ID" value="KAF3701669.1"/>
    <property type="molecule type" value="Genomic_DNA"/>
</dbReference>
<evidence type="ECO:0000256" key="5">
    <source>
        <dbReference type="ARBA" id="ARBA00022473"/>
    </source>
</evidence>
<evidence type="ECO:0000256" key="1">
    <source>
        <dbReference type="ARBA" id="ARBA00000447"/>
    </source>
</evidence>
<dbReference type="OrthoDB" id="10261598at2759"/>
<evidence type="ECO:0000256" key="4">
    <source>
        <dbReference type="ARBA" id="ARBA00012036"/>
    </source>
</evidence>
<evidence type="ECO:0000256" key="8">
    <source>
        <dbReference type="ARBA" id="ARBA00022729"/>
    </source>
</evidence>
<protein>
    <recommendedName>
        <fullName evidence="14">Deoxyribonuclease-2-alpha</fullName>
        <ecNumber evidence="4">3.1.22.1</ecNumber>
    </recommendedName>
    <alternativeName>
        <fullName evidence="15">Acid DNase</fullName>
    </alternativeName>
    <alternativeName>
        <fullName evidence="17">Deoxyribonuclease II alpha</fullName>
    </alternativeName>
    <alternativeName>
        <fullName evidence="16">Lysosomal DNase II</fullName>
    </alternativeName>
</protein>
<evidence type="ECO:0000256" key="17">
    <source>
        <dbReference type="ARBA" id="ARBA00043033"/>
    </source>
</evidence>
<evidence type="ECO:0000256" key="9">
    <source>
        <dbReference type="ARBA" id="ARBA00022759"/>
    </source>
</evidence>
<comment type="catalytic activity">
    <reaction evidence="1">
        <text>Endonucleolytic cleavage to nucleoside 3'-phosphates and 3'-phosphooligonucleotide end-products.</text>
        <dbReference type="EC" id="3.1.22.1"/>
    </reaction>
</comment>
<dbReference type="PANTHER" id="PTHR10858:SF9">
    <property type="entry name" value="DEOXYRIBONUCLEASE-2-ALPHA"/>
    <property type="match status" value="1"/>
</dbReference>
<evidence type="ECO:0000256" key="18">
    <source>
        <dbReference type="ARBA" id="ARBA00045381"/>
    </source>
</evidence>
<comment type="function">
    <text evidence="18">Hydrolyzes DNA under acidic conditions with a preference for double-stranded DNA. Plays a major role in the clearance of nucleic acids generated through apoptosis, hence preventing autoinflammation. Necessary for proper fetal development and for definitive erythropoiesis in fetal liver and bone marrow, where it degrades nuclear DNA expelled from erythroid precursor cells.</text>
</comment>
<evidence type="ECO:0000256" key="13">
    <source>
        <dbReference type="ARBA" id="ARBA00023228"/>
    </source>
</evidence>
<comment type="subcellular location">
    <subcellularLocation>
        <location evidence="2">Lysosome</location>
    </subcellularLocation>
</comment>
<evidence type="ECO:0000256" key="19">
    <source>
        <dbReference type="SAM" id="SignalP"/>
    </source>
</evidence>
<comment type="similarity">
    <text evidence="3">Belongs to the DNase II family.</text>
</comment>
<evidence type="ECO:0000256" key="15">
    <source>
        <dbReference type="ARBA" id="ARBA00041393"/>
    </source>
</evidence>
<dbReference type="InterPro" id="IPR004947">
    <property type="entry name" value="DNase_II"/>
</dbReference>
<keyword evidence="21" id="KW-1185">Reference proteome</keyword>
<dbReference type="GO" id="GO:0004531">
    <property type="term" value="F:deoxyribonuclease II activity"/>
    <property type="evidence" value="ECO:0007669"/>
    <property type="project" value="UniProtKB-EC"/>
</dbReference>
<dbReference type="CDD" id="cd09120">
    <property type="entry name" value="PLDc_DNaseII_1"/>
    <property type="match status" value="1"/>
</dbReference>
<evidence type="ECO:0000256" key="14">
    <source>
        <dbReference type="ARBA" id="ARBA00039868"/>
    </source>
</evidence>
<gene>
    <name evidence="20" type="ORF">EXN66_Car017357</name>
</gene>
<dbReference type="Pfam" id="PF03265">
    <property type="entry name" value="DNase_II"/>
    <property type="match status" value="1"/>
</dbReference>
<feature type="chain" id="PRO_5026197499" description="Deoxyribonuclease-2-alpha" evidence="19">
    <location>
        <begin position="18"/>
        <end position="380"/>
    </location>
</feature>
<proteinExistence type="inferred from homology"/>
<keyword evidence="10" id="KW-0378">Hydrolase</keyword>
<evidence type="ECO:0000256" key="6">
    <source>
        <dbReference type="ARBA" id="ARBA00022703"/>
    </source>
</evidence>
<dbReference type="GO" id="GO:0006309">
    <property type="term" value="P:apoptotic DNA fragmentation"/>
    <property type="evidence" value="ECO:0007669"/>
    <property type="project" value="TreeGrafter"/>
</dbReference>
<name>A0A6G1QGZ9_CHAAH</name>
<evidence type="ECO:0000313" key="20">
    <source>
        <dbReference type="EMBL" id="KAF3701669.1"/>
    </source>
</evidence>
<dbReference type="EC" id="3.1.22.1" evidence="4"/>
<keyword evidence="7" id="KW-0540">Nuclease</keyword>
<dbReference type="GO" id="GO:0005764">
    <property type="term" value="C:lysosome"/>
    <property type="evidence" value="ECO:0007669"/>
    <property type="project" value="UniProtKB-SubCell"/>
</dbReference>
<evidence type="ECO:0000256" key="11">
    <source>
        <dbReference type="ARBA" id="ARBA00023157"/>
    </source>
</evidence>
<keyword evidence="11" id="KW-1015">Disulfide bond</keyword>
<evidence type="ECO:0000256" key="12">
    <source>
        <dbReference type="ARBA" id="ARBA00023180"/>
    </source>
</evidence>
<dbReference type="PANTHER" id="PTHR10858">
    <property type="entry name" value="DEOXYRIBONUCLEASE II"/>
    <property type="match status" value="1"/>
</dbReference>
<dbReference type="Proteomes" id="UP000503349">
    <property type="component" value="Chromosome 17"/>
</dbReference>
<keyword evidence="13" id="KW-0458">Lysosome</keyword>
<keyword evidence="9" id="KW-0255">Endonuclease</keyword>